<keyword evidence="2" id="KW-0408">Iron</keyword>
<dbReference type="InterPro" id="IPR002401">
    <property type="entry name" value="Cyt_P450_E_grp-I"/>
</dbReference>
<keyword evidence="1" id="KW-0479">Metal-binding</keyword>
<dbReference type="GO" id="GO:0010268">
    <property type="term" value="P:brassinosteroid homeostasis"/>
    <property type="evidence" value="ECO:0007669"/>
    <property type="project" value="TreeGrafter"/>
</dbReference>
<sequence length="441" mass="50172">MEGELFCVLLMAGLFVVMLILVLNHFLPLLLNHGVAPGGNFGWPFIGETLRFLVPHASYTLGRFLEEHCARYGKVFKSHLFCTPTIVSCDQELNHFILHNEEKLFQCSYPRPIHGILGYLIDIGRIALEVIAAWKGKQRIFLCEEARKFTFRVIVKQVLGMSQGESETERILEDFLTFMKGLISFPLYIPGTSYAKAVQDIIHCQKHTCTRQNGGDSSKKGDFLDELLSASNLSEEEKVSFVLDALLGGYETTSLLISMVVYFLGQCPSALEQLKSEHETIRANKKEEDLTPEDYKKMEFTQNVINETLRCGNIVKFVHRKALKDVRYKDYFIPCGWKVLPVFSAAHLDSSLYKNPHEFFPWRWKKDQKQTSKKFTPFGGGPRLLPRIRTCQGRGCFLPPLHGTQLQVEGRVWRHPHGLSICGVQKAAAPADYTNIIKILN</sequence>
<dbReference type="GO" id="GO:0016125">
    <property type="term" value="P:sterol metabolic process"/>
    <property type="evidence" value="ECO:0007669"/>
    <property type="project" value="TreeGrafter"/>
</dbReference>
<dbReference type="GO" id="GO:0005506">
    <property type="term" value="F:iron ion binding"/>
    <property type="evidence" value="ECO:0007669"/>
    <property type="project" value="InterPro"/>
</dbReference>
<comment type="caution">
    <text evidence="4">The sequence shown here is derived from an EMBL/GenBank/DDBJ whole genome shotgun (WGS) entry which is preliminary data.</text>
</comment>
<dbReference type="Pfam" id="PF00067">
    <property type="entry name" value="p450"/>
    <property type="match status" value="1"/>
</dbReference>
<protein>
    <recommendedName>
        <fullName evidence="6">Cytochrome P450</fullName>
    </recommendedName>
</protein>
<name>A0A8J5LWA5_ZINOF</name>
<dbReference type="SUPFAM" id="SSF48264">
    <property type="entry name" value="Cytochrome P450"/>
    <property type="match status" value="1"/>
</dbReference>
<evidence type="ECO:0008006" key="6">
    <source>
        <dbReference type="Google" id="ProtNLM"/>
    </source>
</evidence>
<dbReference type="InterPro" id="IPR036396">
    <property type="entry name" value="Cyt_P450_sf"/>
</dbReference>
<dbReference type="PRINTS" id="PR00463">
    <property type="entry name" value="EP450I"/>
</dbReference>
<proteinExistence type="predicted"/>
<evidence type="ECO:0000256" key="3">
    <source>
        <dbReference type="SAM" id="Phobius"/>
    </source>
</evidence>
<dbReference type="GO" id="GO:0020037">
    <property type="term" value="F:heme binding"/>
    <property type="evidence" value="ECO:0007669"/>
    <property type="project" value="InterPro"/>
</dbReference>
<evidence type="ECO:0000256" key="2">
    <source>
        <dbReference type="ARBA" id="ARBA00023004"/>
    </source>
</evidence>
<dbReference type="InterPro" id="IPR001128">
    <property type="entry name" value="Cyt_P450"/>
</dbReference>
<keyword evidence="5" id="KW-1185">Reference proteome</keyword>
<feature type="transmembrane region" description="Helical" evidence="3">
    <location>
        <begin position="7"/>
        <end position="27"/>
    </location>
</feature>
<evidence type="ECO:0000313" key="5">
    <source>
        <dbReference type="Proteomes" id="UP000734854"/>
    </source>
</evidence>
<gene>
    <name evidence="4" type="ORF">ZIOFF_009364</name>
</gene>
<dbReference type="GO" id="GO:0016705">
    <property type="term" value="F:oxidoreductase activity, acting on paired donors, with incorporation or reduction of molecular oxygen"/>
    <property type="evidence" value="ECO:0007669"/>
    <property type="project" value="InterPro"/>
</dbReference>
<dbReference type="AlphaFoldDB" id="A0A8J5LWA5"/>
<evidence type="ECO:0000313" key="4">
    <source>
        <dbReference type="EMBL" id="KAG6527267.1"/>
    </source>
</evidence>
<keyword evidence="3" id="KW-0472">Membrane</keyword>
<dbReference type="GO" id="GO:0004497">
    <property type="term" value="F:monooxygenase activity"/>
    <property type="evidence" value="ECO:0007669"/>
    <property type="project" value="InterPro"/>
</dbReference>
<accession>A0A8J5LWA5</accession>
<dbReference type="GO" id="GO:0016132">
    <property type="term" value="P:brassinosteroid biosynthetic process"/>
    <property type="evidence" value="ECO:0007669"/>
    <property type="project" value="TreeGrafter"/>
</dbReference>
<dbReference type="PANTHER" id="PTHR24286">
    <property type="entry name" value="CYTOCHROME P450 26"/>
    <property type="match status" value="1"/>
</dbReference>
<organism evidence="4 5">
    <name type="scientific">Zingiber officinale</name>
    <name type="common">Ginger</name>
    <name type="synonym">Amomum zingiber</name>
    <dbReference type="NCBI Taxonomy" id="94328"/>
    <lineage>
        <taxon>Eukaryota</taxon>
        <taxon>Viridiplantae</taxon>
        <taxon>Streptophyta</taxon>
        <taxon>Embryophyta</taxon>
        <taxon>Tracheophyta</taxon>
        <taxon>Spermatophyta</taxon>
        <taxon>Magnoliopsida</taxon>
        <taxon>Liliopsida</taxon>
        <taxon>Zingiberales</taxon>
        <taxon>Zingiberaceae</taxon>
        <taxon>Zingiber</taxon>
    </lineage>
</organism>
<keyword evidence="3" id="KW-0812">Transmembrane</keyword>
<dbReference type="EMBL" id="JACMSC010000003">
    <property type="protein sequence ID" value="KAG6527267.1"/>
    <property type="molecule type" value="Genomic_DNA"/>
</dbReference>
<dbReference type="PANTHER" id="PTHR24286:SF37">
    <property type="entry name" value="CYTOCHROME P450 724B1"/>
    <property type="match status" value="1"/>
</dbReference>
<keyword evidence="3" id="KW-1133">Transmembrane helix</keyword>
<dbReference type="Gene3D" id="1.10.630.10">
    <property type="entry name" value="Cytochrome P450"/>
    <property type="match status" value="1"/>
</dbReference>
<evidence type="ECO:0000256" key="1">
    <source>
        <dbReference type="ARBA" id="ARBA00022723"/>
    </source>
</evidence>
<reference evidence="4 5" key="1">
    <citation type="submission" date="2020-08" db="EMBL/GenBank/DDBJ databases">
        <title>Plant Genome Project.</title>
        <authorList>
            <person name="Zhang R.-G."/>
        </authorList>
    </citation>
    <scope>NUCLEOTIDE SEQUENCE [LARGE SCALE GENOMIC DNA]</scope>
    <source>
        <tissue evidence="4">Rhizome</tissue>
    </source>
</reference>
<dbReference type="Proteomes" id="UP000734854">
    <property type="component" value="Unassembled WGS sequence"/>
</dbReference>